<protein>
    <submittedName>
        <fullName evidence="2">Serine hydrolase</fullName>
        <ecNumber evidence="2">3.-.-.-</ecNumber>
    </submittedName>
</protein>
<dbReference type="GO" id="GO:0016787">
    <property type="term" value="F:hydrolase activity"/>
    <property type="evidence" value="ECO:0007669"/>
    <property type="project" value="UniProtKB-KW"/>
</dbReference>
<comment type="caution">
    <text evidence="2">The sequence shown here is derived from an EMBL/GenBank/DDBJ whole genome shotgun (WGS) entry which is preliminary data.</text>
</comment>
<organism evidence="2 3">
    <name type="scientific">Agaribacillus aureus</name>
    <dbReference type="NCBI Taxonomy" id="3051825"/>
    <lineage>
        <taxon>Bacteria</taxon>
        <taxon>Pseudomonadati</taxon>
        <taxon>Bacteroidota</taxon>
        <taxon>Cytophagia</taxon>
        <taxon>Cytophagales</taxon>
        <taxon>Splendidivirgaceae</taxon>
        <taxon>Agaribacillus</taxon>
    </lineage>
</organism>
<name>A0ABT8L5T9_9BACT</name>
<dbReference type="EC" id="3.-.-.-" evidence="2"/>
<dbReference type="InterPro" id="IPR012338">
    <property type="entry name" value="Beta-lactam/transpept-like"/>
</dbReference>
<dbReference type="EMBL" id="JAUJEB010000001">
    <property type="protein sequence ID" value="MDN5211593.1"/>
    <property type="molecule type" value="Genomic_DNA"/>
</dbReference>
<dbReference type="SUPFAM" id="SSF56601">
    <property type="entry name" value="beta-lactamase/transpeptidase-like"/>
    <property type="match status" value="1"/>
</dbReference>
<dbReference type="InterPro" id="IPR001466">
    <property type="entry name" value="Beta-lactam-related"/>
</dbReference>
<dbReference type="PANTHER" id="PTHR43283">
    <property type="entry name" value="BETA-LACTAMASE-RELATED"/>
    <property type="match status" value="1"/>
</dbReference>
<reference evidence="2" key="1">
    <citation type="submission" date="2023-06" db="EMBL/GenBank/DDBJ databases">
        <title>Genomic of Agaribacillus aureum.</title>
        <authorList>
            <person name="Wang G."/>
        </authorList>
    </citation>
    <scope>NUCLEOTIDE SEQUENCE</scope>
    <source>
        <strain evidence="2">BMA12</strain>
    </source>
</reference>
<evidence type="ECO:0000313" key="3">
    <source>
        <dbReference type="Proteomes" id="UP001172083"/>
    </source>
</evidence>
<dbReference type="Proteomes" id="UP001172083">
    <property type="component" value="Unassembled WGS sequence"/>
</dbReference>
<dbReference type="PANTHER" id="PTHR43283:SF7">
    <property type="entry name" value="BETA-LACTAMASE-RELATED DOMAIN-CONTAINING PROTEIN"/>
    <property type="match status" value="1"/>
</dbReference>
<gene>
    <name evidence="2" type="ORF">QQ020_06010</name>
</gene>
<keyword evidence="2" id="KW-0378">Hydrolase</keyword>
<evidence type="ECO:0000313" key="2">
    <source>
        <dbReference type="EMBL" id="MDN5211593.1"/>
    </source>
</evidence>
<sequence length="353" mass="40884">MKHHLAFFLTLSVICCNGQDQHITMLSALKQHIGSGVYPNIDAIIVDKQNKVIIEEYFNVFKQDSLHDIRSAFKSVTSILAGIAIDKGLISLNDKVLKYFPEYKVKDKSDDRKTKIKIIDLLKMKTGLNCEEFYGTGPDCEDGMDRSNDWIDFCLNIEMKDEPGVKWSYSSIPPMIMGEIISRASGVTIMEFCEMYLFKPLGIEKYKWTITPQGRGMTAGSFYIKPVDMLKIGRLIRQNGNWQGKQIVSADWIKQSTACDTNIDFSFVKYSRMRNAKYESARYGYYWYRENLQYGKFKTEVLFASGNGGQYIMIFEEYDTVIIFTGSNYNYWKNKLPFEIVLKYLLPMIEYQN</sequence>
<dbReference type="Pfam" id="PF00144">
    <property type="entry name" value="Beta-lactamase"/>
    <property type="match status" value="1"/>
</dbReference>
<accession>A0ABT8L5T9</accession>
<dbReference type="Gene3D" id="3.40.710.10">
    <property type="entry name" value="DD-peptidase/beta-lactamase superfamily"/>
    <property type="match status" value="1"/>
</dbReference>
<dbReference type="RefSeq" id="WP_346756923.1">
    <property type="nucleotide sequence ID" value="NZ_JAUJEB010000001.1"/>
</dbReference>
<feature type="domain" description="Beta-lactamase-related" evidence="1">
    <location>
        <begin position="44"/>
        <end position="324"/>
    </location>
</feature>
<evidence type="ECO:0000259" key="1">
    <source>
        <dbReference type="Pfam" id="PF00144"/>
    </source>
</evidence>
<proteinExistence type="predicted"/>
<dbReference type="InterPro" id="IPR050789">
    <property type="entry name" value="Diverse_Enzym_Activities"/>
</dbReference>
<keyword evidence="3" id="KW-1185">Reference proteome</keyword>